<evidence type="ECO:0000256" key="3">
    <source>
        <dbReference type="ARBA" id="ARBA00022692"/>
    </source>
</evidence>
<feature type="transmembrane region" description="Helical" evidence="7">
    <location>
        <begin position="143"/>
        <end position="170"/>
    </location>
</feature>
<dbReference type="AlphaFoldDB" id="A0A919IQF4"/>
<evidence type="ECO:0000313" key="9">
    <source>
        <dbReference type="Proteomes" id="UP000619479"/>
    </source>
</evidence>
<reference evidence="8" key="1">
    <citation type="submission" date="2021-01" db="EMBL/GenBank/DDBJ databases">
        <title>Whole genome shotgun sequence of Actinoplanes cyaneus NBRC 14990.</title>
        <authorList>
            <person name="Komaki H."/>
            <person name="Tamura T."/>
        </authorList>
    </citation>
    <scope>NUCLEOTIDE SEQUENCE</scope>
    <source>
        <strain evidence="8">NBRC 14990</strain>
    </source>
</reference>
<feature type="transmembrane region" description="Helical" evidence="7">
    <location>
        <begin position="35"/>
        <end position="56"/>
    </location>
</feature>
<gene>
    <name evidence="8" type="ORF">Acy02nite_55440</name>
</gene>
<feature type="region of interest" description="Disordered" evidence="6">
    <location>
        <begin position="1"/>
        <end position="25"/>
    </location>
</feature>
<dbReference type="Proteomes" id="UP000619479">
    <property type="component" value="Unassembled WGS sequence"/>
</dbReference>
<protein>
    <submittedName>
        <fullName evidence="8">Membrane protein</fullName>
    </submittedName>
</protein>
<dbReference type="NCBIfam" id="TIGR00374">
    <property type="entry name" value="flippase-like domain"/>
    <property type="match status" value="1"/>
</dbReference>
<evidence type="ECO:0000256" key="5">
    <source>
        <dbReference type="ARBA" id="ARBA00023136"/>
    </source>
</evidence>
<comment type="subcellular location">
    <subcellularLocation>
        <location evidence="1">Cell membrane</location>
        <topology evidence="1">Multi-pass membrane protein</topology>
    </subcellularLocation>
</comment>
<feature type="transmembrane region" description="Helical" evidence="7">
    <location>
        <begin position="273"/>
        <end position="292"/>
    </location>
</feature>
<feature type="transmembrane region" description="Helical" evidence="7">
    <location>
        <begin position="176"/>
        <end position="193"/>
    </location>
</feature>
<dbReference type="RefSeq" id="WP_239175251.1">
    <property type="nucleotide sequence ID" value="NZ_BAAAUC010000045.1"/>
</dbReference>
<feature type="transmembrane region" description="Helical" evidence="7">
    <location>
        <begin position="323"/>
        <end position="342"/>
    </location>
</feature>
<sequence length="352" mass="37444">MIPTLQRPTVPAITTPHPETQDPAPSWVRRNRLRLAAAATVLVLVTVELVLGWSSLVDALHHLRRPHLGWLLLAVAAEIVSMHAYARMQRRLLQSAGVHAPLMDNVRLAYAAHSLNETLPGGPAFSTRLNFQQMRRFGATPAVASWVIALSGILSACALAAITVAGALAAGGNADWRHLTGLLTATILLIAGARRIARRPDLFHAPLAAVNRLRRRPADHGHDRVQDFLTQLRAARLRPALGLSAALLAVLNWLLDATGLWLCFLAIGEPAPGVTATLLAFCAAMAAGTVTIVPGGLGIIDSALILGLITGGVAGPAAVATVVLYRLISFGFIIGLGWLSWLRLRRRSTTPA</sequence>
<evidence type="ECO:0000313" key="8">
    <source>
        <dbReference type="EMBL" id="GID67663.1"/>
    </source>
</evidence>
<dbReference type="PANTHER" id="PTHR39087:SF2">
    <property type="entry name" value="UPF0104 MEMBRANE PROTEIN MJ1595"/>
    <property type="match status" value="1"/>
</dbReference>
<keyword evidence="9" id="KW-1185">Reference proteome</keyword>
<dbReference type="Pfam" id="PF03706">
    <property type="entry name" value="LPG_synthase_TM"/>
    <property type="match status" value="1"/>
</dbReference>
<dbReference type="InterPro" id="IPR022791">
    <property type="entry name" value="L-PG_synthase/AglD"/>
</dbReference>
<comment type="caution">
    <text evidence="8">The sequence shown here is derived from an EMBL/GenBank/DDBJ whole genome shotgun (WGS) entry which is preliminary data.</text>
</comment>
<keyword evidence="2" id="KW-1003">Cell membrane</keyword>
<organism evidence="8 9">
    <name type="scientific">Actinoplanes cyaneus</name>
    <dbReference type="NCBI Taxonomy" id="52696"/>
    <lineage>
        <taxon>Bacteria</taxon>
        <taxon>Bacillati</taxon>
        <taxon>Actinomycetota</taxon>
        <taxon>Actinomycetes</taxon>
        <taxon>Micromonosporales</taxon>
        <taxon>Micromonosporaceae</taxon>
        <taxon>Actinoplanes</taxon>
    </lineage>
</organism>
<evidence type="ECO:0000256" key="6">
    <source>
        <dbReference type="SAM" id="MobiDB-lite"/>
    </source>
</evidence>
<dbReference type="PANTHER" id="PTHR39087">
    <property type="entry name" value="UPF0104 MEMBRANE PROTEIN MJ1595"/>
    <property type="match status" value="1"/>
</dbReference>
<evidence type="ECO:0000256" key="1">
    <source>
        <dbReference type="ARBA" id="ARBA00004651"/>
    </source>
</evidence>
<dbReference type="EMBL" id="BOMH01000041">
    <property type="protein sequence ID" value="GID67663.1"/>
    <property type="molecule type" value="Genomic_DNA"/>
</dbReference>
<accession>A0A919IQF4</accession>
<evidence type="ECO:0000256" key="7">
    <source>
        <dbReference type="SAM" id="Phobius"/>
    </source>
</evidence>
<feature type="transmembrane region" description="Helical" evidence="7">
    <location>
        <begin position="299"/>
        <end position="317"/>
    </location>
</feature>
<keyword evidence="3 7" id="KW-0812">Transmembrane</keyword>
<keyword evidence="4 7" id="KW-1133">Transmembrane helix</keyword>
<feature type="transmembrane region" description="Helical" evidence="7">
    <location>
        <begin position="240"/>
        <end position="267"/>
    </location>
</feature>
<evidence type="ECO:0000256" key="4">
    <source>
        <dbReference type="ARBA" id="ARBA00022989"/>
    </source>
</evidence>
<name>A0A919IQF4_9ACTN</name>
<feature type="transmembrane region" description="Helical" evidence="7">
    <location>
        <begin position="68"/>
        <end position="86"/>
    </location>
</feature>
<keyword evidence="5 7" id="KW-0472">Membrane</keyword>
<proteinExistence type="predicted"/>
<evidence type="ECO:0000256" key="2">
    <source>
        <dbReference type="ARBA" id="ARBA00022475"/>
    </source>
</evidence>
<dbReference type="GO" id="GO:0005886">
    <property type="term" value="C:plasma membrane"/>
    <property type="evidence" value="ECO:0007669"/>
    <property type="project" value="UniProtKB-SubCell"/>
</dbReference>